<dbReference type="Pfam" id="PF07669">
    <property type="entry name" value="Eco57I"/>
    <property type="match status" value="1"/>
</dbReference>
<dbReference type="InterPro" id="IPR029063">
    <property type="entry name" value="SAM-dependent_MTases_sf"/>
</dbReference>
<dbReference type="GO" id="GO:0032259">
    <property type="term" value="P:methylation"/>
    <property type="evidence" value="ECO:0007669"/>
    <property type="project" value="UniProtKB-KW"/>
</dbReference>
<evidence type="ECO:0000313" key="7">
    <source>
        <dbReference type="EMBL" id="MBP1465293.1"/>
    </source>
</evidence>
<evidence type="ECO:0000256" key="3">
    <source>
        <dbReference type="ARBA" id="ARBA00022679"/>
    </source>
</evidence>
<dbReference type="EC" id="2.1.1.72" evidence="1"/>
<dbReference type="Proteomes" id="UP001193081">
    <property type="component" value="Unassembled WGS sequence"/>
</dbReference>
<evidence type="ECO:0000256" key="1">
    <source>
        <dbReference type="ARBA" id="ARBA00011900"/>
    </source>
</evidence>
<evidence type="ECO:0000256" key="4">
    <source>
        <dbReference type="ARBA" id="ARBA00022691"/>
    </source>
</evidence>
<comment type="caution">
    <text evidence="7">The sequence shown here is derived from an EMBL/GenBank/DDBJ whole genome shotgun (WGS) entry which is preliminary data.</text>
</comment>
<dbReference type="InterPro" id="IPR050953">
    <property type="entry name" value="N4_N6_ade-DNA_methylase"/>
</dbReference>
<reference evidence="7 8" key="1">
    <citation type="submission" date="2021-03" db="EMBL/GenBank/DDBJ databases">
        <authorList>
            <person name="Grouzdev D.S."/>
        </authorList>
    </citation>
    <scope>NUCLEOTIDE SEQUENCE [LARGE SCALE GENOMIC DNA]</scope>
    <source>
        <strain evidence="7 8">M50-1</strain>
    </source>
</reference>
<dbReference type="Gene3D" id="3.40.50.150">
    <property type="entry name" value="Vaccinia Virus protein VP39"/>
    <property type="match status" value="1"/>
</dbReference>
<protein>
    <recommendedName>
        <fullName evidence="1">site-specific DNA-methyltransferase (adenine-specific)</fullName>
        <ecNumber evidence="1">2.1.1.72</ecNumber>
    </recommendedName>
</protein>
<name>A0ABS4D776_9CHLR</name>
<dbReference type="PRINTS" id="PR00507">
    <property type="entry name" value="N12N6MTFRASE"/>
</dbReference>
<dbReference type="PANTHER" id="PTHR33841:SF1">
    <property type="entry name" value="DNA METHYLTRANSFERASE A"/>
    <property type="match status" value="1"/>
</dbReference>
<evidence type="ECO:0000259" key="6">
    <source>
        <dbReference type="Pfam" id="PF07669"/>
    </source>
</evidence>
<proteinExistence type="predicted"/>
<keyword evidence="8" id="KW-1185">Reference proteome</keyword>
<dbReference type="PANTHER" id="PTHR33841">
    <property type="entry name" value="DNA METHYLTRANSFERASE YEEA-RELATED"/>
    <property type="match status" value="1"/>
</dbReference>
<keyword evidence="3" id="KW-0808">Transferase</keyword>
<dbReference type="InterPro" id="IPR011639">
    <property type="entry name" value="MethylTrfase_TaqI-like_dom"/>
</dbReference>
<dbReference type="PROSITE" id="PS00092">
    <property type="entry name" value="N6_MTASE"/>
    <property type="match status" value="1"/>
</dbReference>
<dbReference type="SUPFAM" id="SSF53335">
    <property type="entry name" value="S-adenosyl-L-methionine-dependent methyltransferases"/>
    <property type="match status" value="1"/>
</dbReference>
<comment type="catalytic activity">
    <reaction evidence="5">
        <text>a 2'-deoxyadenosine in DNA + S-adenosyl-L-methionine = an N(6)-methyl-2'-deoxyadenosine in DNA + S-adenosyl-L-homocysteine + H(+)</text>
        <dbReference type="Rhea" id="RHEA:15197"/>
        <dbReference type="Rhea" id="RHEA-COMP:12418"/>
        <dbReference type="Rhea" id="RHEA-COMP:12419"/>
        <dbReference type="ChEBI" id="CHEBI:15378"/>
        <dbReference type="ChEBI" id="CHEBI:57856"/>
        <dbReference type="ChEBI" id="CHEBI:59789"/>
        <dbReference type="ChEBI" id="CHEBI:90615"/>
        <dbReference type="ChEBI" id="CHEBI:90616"/>
        <dbReference type="EC" id="2.1.1.72"/>
    </reaction>
</comment>
<evidence type="ECO:0000256" key="5">
    <source>
        <dbReference type="ARBA" id="ARBA00047942"/>
    </source>
</evidence>
<evidence type="ECO:0000313" key="8">
    <source>
        <dbReference type="Proteomes" id="UP001193081"/>
    </source>
</evidence>
<dbReference type="InterPro" id="IPR002052">
    <property type="entry name" value="DNA_methylase_N6_adenine_CS"/>
</dbReference>
<dbReference type="RefSeq" id="WP_135477327.1">
    <property type="nucleotide sequence ID" value="NZ_SIJK02000007.1"/>
</dbReference>
<organism evidence="7 8">
    <name type="scientific">Candidatus Chloroploca mongolica</name>
    <dbReference type="NCBI Taxonomy" id="2528176"/>
    <lineage>
        <taxon>Bacteria</taxon>
        <taxon>Bacillati</taxon>
        <taxon>Chloroflexota</taxon>
        <taxon>Chloroflexia</taxon>
        <taxon>Chloroflexales</taxon>
        <taxon>Chloroflexineae</taxon>
        <taxon>Oscillochloridaceae</taxon>
        <taxon>Candidatus Chloroploca</taxon>
    </lineage>
</organism>
<feature type="domain" description="Type II methyltransferase M.TaqI-like" evidence="6">
    <location>
        <begin position="562"/>
        <end position="805"/>
    </location>
</feature>
<gene>
    <name evidence="7" type="ORF">EYB53_006210</name>
</gene>
<keyword evidence="4" id="KW-0949">S-adenosyl-L-methionine</keyword>
<sequence length="1081" mass="123220">MTVNLKNLRAALQEFNWEQVFRSVLKWTKPTDTVRTEVADGARFTLSPIADTGGMQVYVVHSADGTLPPRPIRNTLETRLRRTQVEHILIFEDAAQQHAILQWVKRGQQGRRAHEFPYHRGESGEPLLQKLQGIAFTIDDFDAQGRIEISKVTARVAKNLDVEQVTKKFYHEFERQRTEFQQFLRGIPLASDQRWYVSVMLNRLMFIYFIQAKGFLNKHPDYLRERLAWSQANLGADRYYKDFLRVLFFQGFALEPGQRSAEAQQKLGTIPYLNGGLFLPHPIEERYGDAIDIPDSAFDKLFTFFSGWRWHLSERPGSSDREIDPDVLGYIFEKYINQKQMGAYYTRDDITGYICRNTIIPALFDKAGLSLAPLNLPQTISAYLYPAMKQAEPLPTETEREQAARRSRVATLIADAQAGAIATINDAVTANLDLEALLQDLIPRLDALQVYRLYTALAGDPKTGTLPLSVLDPTVGSGAFLFAALRILAPIYEAVLERMDALVTADGPLVSQGRQGAKDAHKKLAPAHLSVHEADALRAVLAAAEEHANRDYFITKSIVVRNLYGVDLMAEATEICKLRLFLRMVADLDDARQIEPLPDVDFNIRAGNTLVGYARPDEIGLVYKDTIFRLSPRQQKLLDEIRAVQRELTVYRNAQLQFNPSAAEGRTARQTIRARLDTINAGLDADLLKIGQIHKEPDGSYNTQPFHWFTAFYEILDEGGFDVIVGNPPYVEYTQVRGDHRVNGEDRYRIYGYKTEGCGNLYAYVIERCLNMGADNGCLGFIVPVSSISTDRYSSLQTLLSKRNLHYSSYDDRPSRLFEGLEHIRLTIHLISHLSSQPLHFSTRYNKWSAVQRGMLFDTLFYTPASSGLVTGSMPKLSSSLEKNFLSKLENERRNLASFYNRDAQHKIFYSRKVGYFLQILNFEPLVLDGKGNRRPPSEFKEINFGSEEYAKVALCCLNSNLFYWFITIFSDCRHINKREVDAFPVDLNRLSRSSNGRKLEQLAALLMADLQQNSEQKQMRFKHDTLSIQCIYPKFSKPIIDEIDRVLAAHYGFTDEELDFIINYDIKYRMGRDASDSGED</sequence>
<accession>A0ABS4D776</accession>
<dbReference type="EMBL" id="SIJK02000007">
    <property type="protein sequence ID" value="MBP1465293.1"/>
    <property type="molecule type" value="Genomic_DNA"/>
</dbReference>
<evidence type="ECO:0000256" key="2">
    <source>
        <dbReference type="ARBA" id="ARBA00022603"/>
    </source>
</evidence>
<keyword evidence="2 7" id="KW-0489">Methyltransferase</keyword>
<dbReference type="GO" id="GO:0008168">
    <property type="term" value="F:methyltransferase activity"/>
    <property type="evidence" value="ECO:0007669"/>
    <property type="project" value="UniProtKB-KW"/>
</dbReference>